<accession>A0ABQ9Z8B1</accession>
<gene>
    <name evidence="1" type="ORF">OUZ56_013873</name>
</gene>
<protein>
    <submittedName>
        <fullName evidence="1">Uncharacterized protein</fullName>
    </submittedName>
</protein>
<proteinExistence type="predicted"/>
<evidence type="ECO:0000313" key="1">
    <source>
        <dbReference type="EMBL" id="KAK4008740.1"/>
    </source>
</evidence>
<keyword evidence="2" id="KW-1185">Reference proteome</keyword>
<organism evidence="1 2">
    <name type="scientific">Daphnia magna</name>
    <dbReference type="NCBI Taxonomy" id="35525"/>
    <lineage>
        <taxon>Eukaryota</taxon>
        <taxon>Metazoa</taxon>
        <taxon>Ecdysozoa</taxon>
        <taxon>Arthropoda</taxon>
        <taxon>Crustacea</taxon>
        <taxon>Branchiopoda</taxon>
        <taxon>Diplostraca</taxon>
        <taxon>Cladocera</taxon>
        <taxon>Anomopoda</taxon>
        <taxon>Daphniidae</taxon>
        <taxon>Daphnia</taxon>
    </lineage>
</organism>
<sequence>MVPLERGCVEGCERRWKSSTRPRDGSGYRYFDCCLRFRCLPYAGRRSKGNNVLYLAVSQSERAFYIF</sequence>
<comment type="caution">
    <text evidence="1">The sequence shown here is derived from an EMBL/GenBank/DDBJ whole genome shotgun (WGS) entry which is preliminary data.</text>
</comment>
<name>A0ABQ9Z8B1_9CRUS</name>
<reference evidence="1 2" key="1">
    <citation type="journal article" date="2023" name="Nucleic Acids Res.">
        <title>The hologenome of Daphnia magna reveals possible DNA methylation and microbiome-mediated evolution of the host genome.</title>
        <authorList>
            <person name="Chaturvedi A."/>
            <person name="Li X."/>
            <person name="Dhandapani V."/>
            <person name="Marshall H."/>
            <person name="Kissane S."/>
            <person name="Cuenca-Cambronero M."/>
            <person name="Asole G."/>
            <person name="Calvet F."/>
            <person name="Ruiz-Romero M."/>
            <person name="Marangio P."/>
            <person name="Guigo R."/>
            <person name="Rago D."/>
            <person name="Mirbahai L."/>
            <person name="Eastwood N."/>
            <person name="Colbourne J.K."/>
            <person name="Zhou J."/>
            <person name="Mallon E."/>
            <person name="Orsini L."/>
        </authorList>
    </citation>
    <scope>NUCLEOTIDE SEQUENCE [LARGE SCALE GENOMIC DNA]</scope>
    <source>
        <strain evidence="1">LRV0_1</strain>
    </source>
</reference>
<evidence type="ECO:0000313" key="2">
    <source>
        <dbReference type="Proteomes" id="UP001234178"/>
    </source>
</evidence>
<dbReference type="Proteomes" id="UP001234178">
    <property type="component" value="Unassembled WGS sequence"/>
</dbReference>
<dbReference type="EMBL" id="JAOYFB010000002">
    <property type="protein sequence ID" value="KAK4008740.1"/>
    <property type="molecule type" value="Genomic_DNA"/>
</dbReference>